<evidence type="ECO:0000313" key="12">
    <source>
        <dbReference type="EMBL" id="PYE15394.1"/>
    </source>
</evidence>
<dbReference type="OrthoDB" id="9796770at2"/>
<evidence type="ECO:0000256" key="4">
    <source>
        <dbReference type="ARBA" id="ARBA00022438"/>
    </source>
</evidence>
<dbReference type="InterPro" id="IPR029058">
    <property type="entry name" value="AB_hydrolase_fold"/>
</dbReference>
<dbReference type="Pfam" id="PF00561">
    <property type="entry name" value="Abhydrolase_1"/>
    <property type="match status" value="1"/>
</dbReference>
<sequence length="328" mass="36473">MRDFYPPIEPFAAGHLDVGDGQQIYWEQSGNPSGKPAIFVHGGPGGGTAPAQRRFFNPDAYRIILFDQRGCGRSTPHIADGADLSVNTTDHLIADMEKLREEFSIDRWQVFGGSWGSTLGLAYAQRHPERVTELVLRGIFLLRRSEIDWYYNGGAANIYPDLWEAYLEPIPAAERDGDLVEAYHRLLTGGDQAAATRAAVAWTTWEKSTSYLLPQSDEDDDTESDRYALAFAGIENHYFWNHGFLDDGQLLSDAHLIKDIPGVIVQGRYDVVCPARSAWDLHRAWPIADLHIVADAGHASFETGIRHHLIEATDRFAGLAAPGERTLT</sequence>
<dbReference type="PRINTS" id="PR00793">
    <property type="entry name" value="PROAMNOPTASE"/>
</dbReference>
<accession>A0A318RYG5</accession>
<organism evidence="12 13">
    <name type="scientific">Williamsia limnetica</name>
    <dbReference type="NCBI Taxonomy" id="882452"/>
    <lineage>
        <taxon>Bacteria</taxon>
        <taxon>Bacillati</taxon>
        <taxon>Actinomycetota</taxon>
        <taxon>Actinomycetes</taxon>
        <taxon>Mycobacteriales</taxon>
        <taxon>Nocardiaceae</taxon>
        <taxon>Williamsia</taxon>
    </lineage>
</organism>
<name>A0A318RYG5_WILLI</name>
<evidence type="ECO:0000256" key="7">
    <source>
        <dbReference type="ARBA" id="ARBA00022801"/>
    </source>
</evidence>
<feature type="active site" description="Proton donor" evidence="9">
    <location>
        <position position="298"/>
    </location>
</feature>
<dbReference type="GO" id="GO:0006508">
    <property type="term" value="P:proteolysis"/>
    <property type="evidence" value="ECO:0007669"/>
    <property type="project" value="UniProtKB-KW"/>
</dbReference>
<comment type="catalytic activity">
    <reaction evidence="1 8 10">
        <text>Release of N-terminal proline from a peptide.</text>
        <dbReference type="EC" id="3.4.11.5"/>
    </reaction>
</comment>
<dbReference type="PANTHER" id="PTHR43722:SF1">
    <property type="entry name" value="PROLINE IMINOPEPTIDASE"/>
    <property type="match status" value="1"/>
</dbReference>
<keyword evidence="4 8" id="KW-0031">Aminopeptidase</keyword>
<evidence type="ECO:0000256" key="8">
    <source>
        <dbReference type="PIRNR" id="PIRNR006431"/>
    </source>
</evidence>
<dbReference type="NCBIfam" id="TIGR01249">
    <property type="entry name" value="pro_imino_pep_1"/>
    <property type="match status" value="1"/>
</dbReference>
<feature type="domain" description="AB hydrolase-1" evidence="11">
    <location>
        <begin position="38"/>
        <end position="304"/>
    </location>
</feature>
<feature type="active site" evidence="9">
    <location>
        <position position="270"/>
    </location>
</feature>
<keyword evidence="13" id="KW-1185">Reference proteome</keyword>
<evidence type="ECO:0000256" key="10">
    <source>
        <dbReference type="RuleBase" id="RU003421"/>
    </source>
</evidence>
<evidence type="ECO:0000256" key="3">
    <source>
        <dbReference type="ARBA" id="ARBA00010088"/>
    </source>
</evidence>
<protein>
    <recommendedName>
        <fullName evidence="8 10">Proline iminopeptidase</fullName>
        <shortName evidence="8">PIP</shortName>
        <ecNumber evidence="8 10">3.4.11.5</ecNumber>
    </recommendedName>
    <alternativeName>
        <fullName evidence="8">Prolyl aminopeptidase</fullName>
    </alternativeName>
</protein>
<dbReference type="PRINTS" id="PR00111">
    <property type="entry name" value="ABHYDROLASE"/>
</dbReference>
<dbReference type="InterPro" id="IPR005944">
    <property type="entry name" value="Pro_iminopeptidase"/>
</dbReference>
<dbReference type="EC" id="3.4.11.5" evidence="8 10"/>
<dbReference type="PANTHER" id="PTHR43722">
    <property type="entry name" value="PROLINE IMINOPEPTIDASE"/>
    <property type="match status" value="1"/>
</dbReference>
<dbReference type="Gene3D" id="3.40.50.1820">
    <property type="entry name" value="alpha/beta hydrolase"/>
    <property type="match status" value="1"/>
</dbReference>
<proteinExistence type="inferred from homology"/>
<evidence type="ECO:0000256" key="9">
    <source>
        <dbReference type="PIRSR" id="PIRSR006431-1"/>
    </source>
</evidence>
<evidence type="ECO:0000256" key="5">
    <source>
        <dbReference type="ARBA" id="ARBA00022490"/>
    </source>
</evidence>
<feature type="active site" description="Nucleophile" evidence="9">
    <location>
        <position position="114"/>
    </location>
</feature>
<keyword evidence="7 8" id="KW-0378">Hydrolase</keyword>
<keyword evidence="6 8" id="KW-0645">Protease</keyword>
<evidence type="ECO:0000256" key="2">
    <source>
        <dbReference type="ARBA" id="ARBA00004496"/>
    </source>
</evidence>
<evidence type="ECO:0000256" key="1">
    <source>
        <dbReference type="ARBA" id="ARBA00001585"/>
    </source>
</evidence>
<comment type="similarity">
    <text evidence="3 8 10">Belongs to the peptidase S33 family.</text>
</comment>
<evidence type="ECO:0000256" key="6">
    <source>
        <dbReference type="ARBA" id="ARBA00022670"/>
    </source>
</evidence>
<gene>
    <name evidence="12" type="ORF">DFR67_11054</name>
</gene>
<comment type="subcellular location">
    <subcellularLocation>
        <location evidence="2 8">Cytoplasm</location>
    </subcellularLocation>
</comment>
<dbReference type="AlphaFoldDB" id="A0A318RYG5"/>
<dbReference type="EMBL" id="QJSP01000010">
    <property type="protein sequence ID" value="PYE15394.1"/>
    <property type="molecule type" value="Genomic_DNA"/>
</dbReference>
<dbReference type="Proteomes" id="UP000247591">
    <property type="component" value="Unassembled WGS sequence"/>
</dbReference>
<reference evidence="12 13" key="1">
    <citation type="submission" date="2018-06" db="EMBL/GenBank/DDBJ databases">
        <title>Genomic Encyclopedia of Type Strains, Phase IV (KMG-IV): sequencing the most valuable type-strain genomes for metagenomic binning, comparative biology and taxonomic classification.</title>
        <authorList>
            <person name="Goeker M."/>
        </authorList>
    </citation>
    <scope>NUCLEOTIDE SEQUENCE [LARGE SCALE GENOMIC DNA]</scope>
    <source>
        <strain evidence="12 13">DSM 45521</strain>
    </source>
</reference>
<dbReference type="PIRSF" id="PIRSF006431">
    <property type="entry name" value="Pept_S33"/>
    <property type="match status" value="1"/>
</dbReference>
<dbReference type="RefSeq" id="WP_110470749.1">
    <property type="nucleotide sequence ID" value="NZ_QJSP01000010.1"/>
</dbReference>
<keyword evidence="5 8" id="KW-0963">Cytoplasm</keyword>
<dbReference type="GO" id="GO:0004177">
    <property type="term" value="F:aminopeptidase activity"/>
    <property type="evidence" value="ECO:0007669"/>
    <property type="project" value="UniProtKB-UniRule"/>
</dbReference>
<dbReference type="InterPro" id="IPR000073">
    <property type="entry name" value="AB_hydrolase_1"/>
</dbReference>
<evidence type="ECO:0000313" key="13">
    <source>
        <dbReference type="Proteomes" id="UP000247591"/>
    </source>
</evidence>
<dbReference type="GO" id="GO:0005737">
    <property type="term" value="C:cytoplasm"/>
    <property type="evidence" value="ECO:0007669"/>
    <property type="project" value="UniProtKB-SubCell"/>
</dbReference>
<dbReference type="SUPFAM" id="SSF53474">
    <property type="entry name" value="alpha/beta-Hydrolases"/>
    <property type="match status" value="1"/>
</dbReference>
<comment type="caution">
    <text evidence="12">The sequence shown here is derived from an EMBL/GenBank/DDBJ whole genome shotgun (WGS) entry which is preliminary data.</text>
</comment>
<dbReference type="InterPro" id="IPR002410">
    <property type="entry name" value="Peptidase_S33"/>
</dbReference>
<evidence type="ECO:0000259" key="11">
    <source>
        <dbReference type="Pfam" id="PF00561"/>
    </source>
</evidence>